<dbReference type="RefSeq" id="WP_304560740.1">
    <property type="nucleotide sequence ID" value="NZ_JAUQSZ010000004.1"/>
</dbReference>
<comment type="caution">
    <text evidence="1">The sequence shown here is derived from an EMBL/GenBank/DDBJ whole genome shotgun (WGS) entry which is preliminary data.</text>
</comment>
<dbReference type="Proteomes" id="UP001176468">
    <property type="component" value="Unassembled WGS sequence"/>
</dbReference>
<organism evidence="1 2">
    <name type="scientific">Sphingomonas immobilis</name>
    <dbReference type="NCBI Taxonomy" id="3063997"/>
    <lineage>
        <taxon>Bacteria</taxon>
        <taxon>Pseudomonadati</taxon>
        <taxon>Pseudomonadota</taxon>
        <taxon>Alphaproteobacteria</taxon>
        <taxon>Sphingomonadales</taxon>
        <taxon>Sphingomonadaceae</taxon>
        <taxon>Sphingomonas</taxon>
    </lineage>
</organism>
<gene>
    <name evidence="1" type="ORF">Q5H94_08035</name>
</gene>
<name>A0ABT8ZXH5_9SPHN</name>
<dbReference type="EMBL" id="JAUQSZ010000004">
    <property type="protein sequence ID" value="MDO7842273.1"/>
    <property type="molecule type" value="Genomic_DNA"/>
</dbReference>
<accession>A0ABT8ZXH5</accession>
<sequence>METDIMANDALLEEIRLMARADHAYRLPHEANPYSASDPRAAAWSEGWRAEDDRIHGLDEEIAKLPQFRVAIEIVSGDAVLATLAREDLAAYSVSNLRGAGPRAVTYESAEARARFPDAGAVLIRVTYQGDGGMFD</sequence>
<evidence type="ECO:0000313" key="2">
    <source>
        <dbReference type="Proteomes" id="UP001176468"/>
    </source>
</evidence>
<evidence type="ECO:0000313" key="1">
    <source>
        <dbReference type="EMBL" id="MDO7842273.1"/>
    </source>
</evidence>
<keyword evidence="2" id="KW-1185">Reference proteome</keyword>
<protein>
    <submittedName>
        <fullName evidence="1">Uncharacterized protein</fullName>
    </submittedName>
</protein>
<proteinExistence type="predicted"/>
<reference evidence="1" key="1">
    <citation type="submission" date="2023-07" db="EMBL/GenBank/DDBJ databases">
        <authorList>
            <person name="Kim M.K."/>
        </authorList>
    </citation>
    <scope>NUCLEOTIDE SEQUENCE</scope>
    <source>
        <strain evidence="1">CA1-15</strain>
    </source>
</reference>